<feature type="chain" id="PRO_5001665462" evidence="1">
    <location>
        <begin position="20"/>
        <end position="137"/>
    </location>
</feature>
<gene>
    <name evidence="2" type="ORF">HMPREF1991_00523</name>
</gene>
<proteinExistence type="predicted"/>
<reference evidence="2 3" key="1">
    <citation type="submission" date="2013-08" db="EMBL/GenBank/DDBJ databases">
        <authorList>
            <person name="Weinstock G."/>
            <person name="Sodergren E."/>
            <person name="Wylie T."/>
            <person name="Fulton L."/>
            <person name="Fulton R."/>
            <person name="Fronick C."/>
            <person name="O'Laughlin M."/>
            <person name="Godfrey J."/>
            <person name="Miner T."/>
            <person name="Herter B."/>
            <person name="Appelbaum E."/>
            <person name="Cordes M."/>
            <person name="Lek S."/>
            <person name="Wollam A."/>
            <person name="Pepin K.H."/>
            <person name="Palsikar V.B."/>
            <person name="Mitreva M."/>
            <person name="Wilson R.K."/>
        </authorList>
    </citation>
    <scope>NUCLEOTIDE SEQUENCE [LARGE SCALE GENOMIC DNA]</scope>
    <source>
        <strain evidence="2 3">ATCC 15930</strain>
    </source>
</reference>
<organism evidence="2 3">
    <name type="scientific">Hoylesella loescheii DSM 19665 = JCM 12249 = ATCC 15930</name>
    <dbReference type="NCBI Taxonomy" id="1122985"/>
    <lineage>
        <taxon>Bacteria</taxon>
        <taxon>Pseudomonadati</taxon>
        <taxon>Bacteroidota</taxon>
        <taxon>Bacteroidia</taxon>
        <taxon>Bacteroidales</taxon>
        <taxon>Prevotellaceae</taxon>
        <taxon>Hoylesella</taxon>
    </lineage>
</organism>
<evidence type="ECO:0000313" key="3">
    <source>
        <dbReference type="Proteomes" id="UP000027442"/>
    </source>
</evidence>
<dbReference type="HOGENOM" id="CLU_112450_2_1_10"/>
<evidence type="ECO:0000256" key="1">
    <source>
        <dbReference type="SAM" id="SignalP"/>
    </source>
</evidence>
<feature type="signal peptide" evidence="1">
    <location>
        <begin position="1"/>
        <end position="19"/>
    </location>
</feature>
<comment type="caution">
    <text evidence="2">The sequence shown here is derived from an EMBL/GenBank/DDBJ whole genome shotgun (WGS) entry which is preliminary data.</text>
</comment>
<dbReference type="Proteomes" id="UP000027442">
    <property type="component" value="Unassembled WGS sequence"/>
</dbReference>
<dbReference type="RefSeq" id="WP_025790071.1">
    <property type="nucleotide sequence ID" value="NZ_KB899221.1"/>
</dbReference>
<sequence>MKKSLLTLLIALATTTMVAQPSHKFDPEQFQAELEQFITTEASLSPTESATFFPVYRELRKKQRNIFVLIKRYKHANPTDNKAAAEAIRQQDKLEVEMKELLKSYHDKFMKLLPATTVFKILKAEDKFHRQLIKGKK</sequence>
<protein>
    <submittedName>
        <fullName evidence="2">Uncharacterized protein</fullName>
    </submittedName>
</protein>
<dbReference type="EMBL" id="JNGW01000016">
    <property type="protein sequence ID" value="KDR53405.1"/>
    <property type="molecule type" value="Genomic_DNA"/>
</dbReference>
<keyword evidence="3" id="KW-1185">Reference proteome</keyword>
<accession>A0A069QKS1</accession>
<dbReference type="eggNOG" id="ENOG5033IRG">
    <property type="taxonomic scope" value="Bacteria"/>
</dbReference>
<dbReference type="PATRIC" id="fig|1122985.7.peg.545"/>
<evidence type="ECO:0000313" key="2">
    <source>
        <dbReference type="EMBL" id="KDR53405.1"/>
    </source>
</evidence>
<name>A0A069QKS1_HOYLO</name>
<dbReference type="AlphaFoldDB" id="A0A069QKS1"/>
<keyword evidence="1" id="KW-0732">Signal</keyword>